<dbReference type="Pfam" id="PF18085">
    <property type="entry name" value="Mak_N_cap"/>
    <property type="match status" value="1"/>
</dbReference>
<keyword evidence="2" id="KW-0547">Nucleotide-binding</keyword>
<dbReference type="OrthoDB" id="3787729at2"/>
<dbReference type="InterPro" id="IPR040999">
    <property type="entry name" value="Mak_N_cap"/>
</dbReference>
<gene>
    <name evidence="6" type="ORF">FL583_31630</name>
</gene>
<dbReference type="AlphaFoldDB" id="A0A545AIG5"/>
<keyword evidence="4" id="KW-0067">ATP-binding</keyword>
<evidence type="ECO:0000256" key="3">
    <source>
        <dbReference type="ARBA" id="ARBA00022777"/>
    </source>
</evidence>
<evidence type="ECO:0000259" key="5">
    <source>
        <dbReference type="Pfam" id="PF18085"/>
    </source>
</evidence>
<sequence length="184" mass="19387">MATVHDTTLVPSKLELLAVWIPRQPWYGGAGDPELRKAGGFRLDDPAGEVGIELMVVVDVRGPETGSYLVPMTYRSEPLPGADGALIGTMEHGVLGKRYAYDAPHDPVFRECLLALVHGKAVPQAQSRSDTVDTSVRVVAVPDAVGADIVRVLTPTGAAPAAGEVSVPYTLADEPVRAVVARAI</sequence>
<dbReference type="InParanoid" id="A0A545AIG5"/>
<name>A0A545AIG5_9ACTN</name>
<proteinExistence type="predicted"/>
<feature type="domain" description="Maltokinase N-terminal cap" evidence="5">
    <location>
        <begin position="20"/>
        <end position="106"/>
    </location>
</feature>
<reference evidence="6 7" key="1">
    <citation type="submission" date="2019-07" db="EMBL/GenBank/DDBJ databases">
        <title>Cryptosporangium phraense sp. nov., isolated from plant litter.</title>
        <authorList>
            <person name="Suriyachadkun C."/>
        </authorList>
    </citation>
    <scope>NUCLEOTIDE SEQUENCE [LARGE SCALE GENOMIC DNA]</scope>
    <source>
        <strain evidence="6 7">A-T 5661</strain>
    </source>
</reference>
<dbReference type="RefSeq" id="WP_142708539.1">
    <property type="nucleotide sequence ID" value="NZ_VIRS01000030.1"/>
</dbReference>
<evidence type="ECO:0000256" key="2">
    <source>
        <dbReference type="ARBA" id="ARBA00022741"/>
    </source>
</evidence>
<protein>
    <submittedName>
        <fullName evidence="6">1,4-alpha-glucan branching protein</fullName>
    </submittedName>
</protein>
<comment type="caution">
    <text evidence="6">The sequence shown here is derived from an EMBL/GenBank/DDBJ whole genome shotgun (WGS) entry which is preliminary data.</text>
</comment>
<evidence type="ECO:0000313" key="7">
    <source>
        <dbReference type="Proteomes" id="UP000317982"/>
    </source>
</evidence>
<evidence type="ECO:0000256" key="1">
    <source>
        <dbReference type="ARBA" id="ARBA00022679"/>
    </source>
</evidence>
<evidence type="ECO:0000313" key="6">
    <source>
        <dbReference type="EMBL" id="TQS41109.1"/>
    </source>
</evidence>
<keyword evidence="7" id="KW-1185">Reference proteome</keyword>
<evidence type="ECO:0000256" key="4">
    <source>
        <dbReference type="ARBA" id="ARBA00022840"/>
    </source>
</evidence>
<keyword evidence="1" id="KW-0808">Transferase</keyword>
<dbReference type="GO" id="GO:0016301">
    <property type="term" value="F:kinase activity"/>
    <property type="evidence" value="ECO:0007669"/>
    <property type="project" value="UniProtKB-KW"/>
</dbReference>
<organism evidence="6 7">
    <name type="scientific">Cryptosporangium phraense</name>
    <dbReference type="NCBI Taxonomy" id="2593070"/>
    <lineage>
        <taxon>Bacteria</taxon>
        <taxon>Bacillati</taxon>
        <taxon>Actinomycetota</taxon>
        <taxon>Actinomycetes</taxon>
        <taxon>Cryptosporangiales</taxon>
        <taxon>Cryptosporangiaceae</taxon>
        <taxon>Cryptosporangium</taxon>
    </lineage>
</organism>
<keyword evidence="3" id="KW-0418">Kinase</keyword>
<dbReference type="Proteomes" id="UP000317982">
    <property type="component" value="Unassembled WGS sequence"/>
</dbReference>
<accession>A0A545AIG5</accession>
<dbReference type="EMBL" id="VIRS01000030">
    <property type="protein sequence ID" value="TQS41109.1"/>
    <property type="molecule type" value="Genomic_DNA"/>
</dbReference>
<dbReference type="GO" id="GO:0005524">
    <property type="term" value="F:ATP binding"/>
    <property type="evidence" value="ECO:0007669"/>
    <property type="project" value="UniProtKB-KW"/>
</dbReference>